<dbReference type="CDD" id="cd07957">
    <property type="entry name" value="Anticodon_Ia_Met"/>
    <property type="match status" value="1"/>
</dbReference>
<organism evidence="12 13">
    <name type="scientific">Ktedonobacter robiniae</name>
    <dbReference type="NCBI Taxonomy" id="2778365"/>
    <lineage>
        <taxon>Bacteria</taxon>
        <taxon>Bacillati</taxon>
        <taxon>Chloroflexota</taxon>
        <taxon>Ktedonobacteria</taxon>
        <taxon>Ktedonobacterales</taxon>
        <taxon>Ktedonobacteraceae</taxon>
        <taxon>Ktedonobacter</taxon>
    </lineage>
</organism>
<dbReference type="PANTHER" id="PTHR43326">
    <property type="entry name" value="METHIONYL-TRNA SYNTHETASE"/>
    <property type="match status" value="1"/>
</dbReference>
<dbReference type="InterPro" id="IPR023457">
    <property type="entry name" value="Met-tRNA_synth_2"/>
</dbReference>
<dbReference type="CDD" id="cd00814">
    <property type="entry name" value="MetRS_core"/>
    <property type="match status" value="1"/>
</dbReference>
<feature type="binding site" evidence="9">
    <location>
        <position position="320"/>
    </location>
    <ligand>
        <name>ATP</name>
        <dbReference type="ChEBI" id="CHEBI:30616"/>
    </ligand>
</feature>
<evidence type="ECO:0000256" key="9">
    <source>
        <dbReference type="HAMAP-Rule" id="MF_01228"/>
    </source>
</evidence>
<keyword evidence="6 9" id="KW-0067">ATP-binding</keyword>
<dbReference type="InterPro" id="IPR001412">
    <property type="entry name" value="aa-tRNA-synth_I_CS"/>
</dbReference>
<evidence type="ECO:0000313" key="12">
    <source>
        <dbReference type="EMBL" id="GHO52402.1"/>
    </source>
</evidence>
<accession>A0ABQ3UI59</accession>
<evidence type="ECO:0000259" key="11">
    <source>
        <dbReference type="Pfam" id="PF09334"/>
    </source>
</evidence>
<feature type="binding site" evidence="9">
    <location>
        <position position="168"/>
    </location>
    <ligand>
        <name>Zn(2+)</name>
        <dbReference type="ChEBI" id="CHEBI:29105"/>
    </ligand>
</feature>
<dbReference type="InterPro" id="IPR041872">
    <property type="entry name" value="Anticodon_Met"/>
</dbReference>
<comment type="caution">
    <text evidence="9">Lacks conserved residue(s) required for the propagation of feature annotation.</text>
</comment>
<keyword evidence="4 9" id="KW-0436">Ligase</keyword>
<dbReference type="InterPro" id="IPR014729">
    <property type="entry name" value="Rossmann-like_a/b/a_fold"/>
</dbReference>
<dbReference type="Gene3D" id="1.10.730.10">
    <property type="entry name" value="Isoleucyl-tRNA Synthetase, Domain 1"/>
    <property type="match status" value="1"/>
</dbReference>
<evidence type="ECO:0000256" key="6">
    <source>
        <dbReference type="ARBA" id="ARBA00022840"/>
    </source>
</evidence>
<keyword evidence="7 9" id="KW-0648">Protein biosynthesis</keyword>
<protein>
    <recommendedName>
        <fullName evidence="9">Methionine--tRNA ligase</fullName>
        <ecNumber evidence="9">6.1.1.10</ecNumber>
    </recommendedName>
    <alternativeName>
        <fullName evidence="9">Methionyl-tRNA synthetase</fullName>
        <shortName evidence="9">MetRS</shortName>
    </alternativeName>
</protein>
<evidence type="ECO:0000313" key="13">
    <source>
        <dbReference type="Proteomes" id="UP000654345"/>
    </source>
</evidence>
<evidence type="ECO:0000256" key="10">
    <source>
        <dbReference type="RuleBase" id="RU363039"/>
    </source>
</evidence>
<comment type="subunit">
    <text evidence="9">Monomer.</text>
</comment>
<gene>
    <name evidence="12" type="primary">metG_1</name>
    <name evidence="9" type="synonym">metG</name>
    <name evidence="12" type="ORF">KSB_08770</name>
</gene>
<dbReference type="GO" id="GO:0016874">
    <property type="term" value="F:ligase activity"/>
    <property type="evidence" value="ECO:0007669"/>
    <property type="project" value="UniProtKB-KW"/>
</dbReference>
<proteinExistence type="inferred from homology"/>
<dbReference type="Gene3D" id="3.40.50.620">
    <property type="entry name" value="HUPs"/>
    <property type="match status" value="1"/>
</dbReference>
<dbReference type="HAMAP" id="MF_01228">
    <property type="entry name" value="Met_tRNA_synth_type2"/>
    <property type="match status" value="1"/>
</dbReference>
<dbReference type="PRINTS" id="PR01041">
    <property type="entry name" value="TRNASYNTHMET"/>
</dbReference>
<evidence type="ECO:0000256" key="2">
    <source>
        <dbReference type="ARBA" id="ARBA00004496"/>
    </source>
</evidence>
<feature type="domain" description="Methionyl/Leucyl tRNA synthetase" evidence="11">
    <location>
        <begin position="172"/>
        <end position="384"/>
    </location>
</feature>
<dbReference type="Gene3D" id="2.170.220.10">
    <property type="match status" value="1"/>
</dbReference>
<dbReference type="Proteomes" id="UP000654345">
    <property type="component" value="Unassembled WGS sequence"/>
</dbReference>
<sequence length="537" mass="61305">MNVKQPLESLSECVEGVAGTGRFGRFYITTAIDYPNAAPHVGHALEKVIADIQARYHRLLGDDTFFSTGLDENSLHVLRAAREANVEPHAWVAALEARFREEWRKLDISYDRWIRTTEEAHRGVAEEIFRRAWARGDIYRTTYSGWYCPNCNNFYKDEDLRDGHCPDHPSISPEWLNEENYFFALSRYEDQLRTYIEEHPDFIVPTSRRAEVLGVIKQGLRDFSISRQVRPGLENWGIPVPEDPQQVLYVWFDALTNYLTTIGFLQDEERFARYWPADAHVIGKDITRFHCLYWPAILLSAGLPLPRQVAVHGFITLEGKRFSKSSGNVIAPSALVDVVGSDALRYYLLRNLSLTADGNFTREGLLRAYNDELGNDLGNLLQRLVVLIKRFRGGTIPRPGSVTPLEEEVQALVVQGGALVGRALEEWEPGRALEEAWRCVRRVNLYIEQSEPWKLAKQPGQEERLDTVLYTAAEALRLLSLWLVPFIPATSRRLREQLGLEPLVNGAWRTEGHWGARDLTQVVPGGVLFPRLEDIEV</sequence>
<feature type="domain" description="Methionyl/Leucyl tRNA synthetase" evidence="11">
    <location>
        <begin position="27"/>
        <end position="167"/>
    </location>
</feature>
<evidence type="ECO:0000256" key="3">
    <source>
        <dbReference type="ARBA" id="ARBA00022490"/>
    </source>
</evidence>
<evidence type="ECO:0000256" key="1">
    <source>
        <dbReference type="ARBA" id="ARBA00003314"/>
    </source>
</evidence>
<comment type="caution">
    <text evidence="12">The sequence shown here is derived from an EMBL/GenBank/DDBJ whole genome shotgun (WGS) entry which is preliminary data.</text>
</comment>
<feature type="binding site" evidence="9">
    <location>
        <position position="148"/>
    </location>
    <ligand>
        <name>Zn(2+)</name>
        <dbReference type="ChEBI" id="CHEBI:29105"/>
    </ligand>
</feature>
<evidence type="ECO:0000256" key="8">
    <source>
        <dbReference type="ARBA" id="ARBA00023146"/>
    </source>
</evidence>
<dbReference type="SUPFAM" id="SSF47323">
    <property type="entry name" value="Anticodon-binding domain of a subclass of class I aminoacyl-tRNA synthetases"/>
    <property type="match status" value="1"/>
</dbReference>
<evidence type="ECO:0000256" key="7">
    <source>
        <dbReference type="ARBA" id="ARBA00022917"/>
    </source>
</evidence>
<dbReference type="PROSITE" id="PS00178">
    <property type="entry name" value="AA_TRNA_LIGASE_I"/>
    <property type="match status" value="1"/>
</dbReference>
<feature type="short sequence motif" description="'HIGH' region" evidence="9">
    <location>
        <begin position="33"/>
        <end position="43"/>
    </location>
</feature>
<keyword evidence="3 9" id="KW-0963">Cytoplasm</keyword>
<comment type="subcellular location">
    <subcellularLocation>
        <location evidence="2 9">Cytoplasm</location>
    </subcellularLocation>
</comment>
<dbReference type="InterPro" id="IPR033911">
    <property type="entry name" value="MetRS_core"/>
</dbReference>
<evidence type="ECO:0000256" key="4">
    <source>
        <dbReference type="ARBA" id="ARBA00022598"/>
    </source>
</evidence>
<keyword evidence="8 9" id="KW-0030">Aminoacyl-tRNA synthetase</keyword>
<dbReference type="Pfam" id="PF09334">
    <property type="entry name" value="tRNA-synt_1g"/>
    <property type="match status" value="2"/>
</dbReference>
<dbReference type="PANTHER" id="PTHR43326:SF1">
    <property type="entry name" value="METHIONINE--TRNA LIGASE, MITOCHONDRIAL"/>
    <property type="match status" value="1"/>
</dbReference>
<comment type="function">
    <text evidence="1 9">Is required not only for elongation of protein synthesis but also for the initiation of all mRNA translation through initiator tRNA(fMet) aminoacylation.</text>
</comment>
<feature type="binding site" evidence="9">
    <location>
        <position position="165"/>
    </location>
    <ligand>
        <name>Zn(2+)</name>
        <dbReference type="ChEBI" id="CHEBI:29105"/>
    </ligand>
</feature>
<dbReference type="InterPro" id="IPR009080">
    <property type="entry name" value="tRNAsynth_Ia_anticodon-bd"/>
</dbReference>
<name>A0ABQ3UI59_9CHLR</name>
<keyword evidence="5 9" id="KW-0547">Nucleotide-binding</keyword>
<dbReference type="EC" id="6.1.1.10" evidence="9"/>
<keyword evidence="13" id="KW-1185">Reference proteome</keyword>
<dbReference type="InterPro" id="IPR014758">
    <property type="entry name" value="Met-tRNA_synth"/>
</dbReference>
<feature type="binding site" evidence="9">
    <location>
        <position position="151"/>
    </location>
    <ligand>
        <name>Zn(2+)</name>
        <dbReference type="ChEBI" id="CHEBI:29105"/>
    </ligand>
</feature>
<dbReference type="InterPro" id="IPR015413">
    <property type="entry name" value="Methionyl/Leucyl_tRNA_Synth"/>
</dbReference>
<dbReference type="RefSeq" id="WP_201369313.1">
    <property type="nucleotide sequence ID" value="NZ_BNJG01000001.1"/>
</dbReference>
<comment type="catalytic activity">
    <reaction evidence="9">
        <text>tRNA(Met) + L-methionine + ATP = L-methionyl-tRNA(Met) + AMP + diphosphate</text>
        <dbReference type="Rhea" id="RHEA:13481"/>
        <dbReference type="Rhea" id="RHEA-COMP:9667"/>
        <dbReference type="Rhea" id="RHEA-COMP:9698"/>
        <dbReference type="ChEBI" id="CHEBI:30616"/>
        <dbReference type="ChEBI" id="CHEBI:33019"/>
        <dbReference type="ChEBI" id="CHEBI:57844"/>
        <dbReference type="ChEBI" id="CHEBI:78442"/>
        <dbReference type="ChEBI" id="CHEBI:78530"/>
        <dbReference type="ChEBI" id="CHEBI:456215"/>
        <dbReference type="EC" id="6.1.1.10"/>
    </reaction>
</comment>
<dbReference type="EMBL" id="BNJG01000001">
    <property type="protein sequence ID" value="GHO52402.1"/>
    <property type="molecule type" value="Genomic_DNA"/>
</dbReference>
<reference evidence="12 13" key="1">
    <citation type="journal article" date="2021" name="Int. J. Syst. Evol. Microbiol.">
        <title>Reticulibacter mediterranei gen. nov., sp. nov., within the new family Reticulibacteraceae fam. nov., and Ktedonospora formicarum gen. nov., sp. nov., Ktedonobacter robiniae sp. nov., Dictyobacter formicarum sp. nov. and Dictyobacter arantiisoli sp. nov., belonging to the class Ktedonobacteria.</title>
        <authorList>
            <person name="Yabe S."/>
            <person name="Zheng Y."/>
            <person name="Wang C.M."/>
            <person name="Sakai Y."/>
            <person name="Abe K."/>
            <person name="Yokota A."/>
            <person name="Donadio S."/>
            <person name="Cavaletti L."/>
            <person name="Monciardini P."/>
        </authorList>
    </citation>
    <scope>NUCLEOTIDE SEQUENCE [LARGE SCALE GENOMIC DNA]</scope>
    <source>
        <strain evidence="12 13">SOSP1-30</strain>
    </source>
</reference>
<dbReference type="SUPFAM" id="SSF52374">
    <property type="entry name" value="Nucleotidylyl transferase"/>
    <property type="match status" value="1"/>
</dbReference>
<evidence type="ECO:0000256" key="5">
    <source>
        <dbReference type="ARBA" id="ARBA00022741"/>
    </source>
</evidence>
<dbReference type="NCBIfam" id="TIGR00398">
    <property type="entry name" value="metG"/>
    <property type="match status" value="1"/>
</dbReference>
<comment type="similarity">
    <text evidence="10">Belongs to the class-I aminoacyl-tRNA synthetase family.</text>
</comment>